<dbReference type="EMBL" id="JACASF010000017">
    <property type="protein sequence ID" value="KAF6424395.1"/>
    <property type="molecule type" value="Genomic_DNA"/>
</dbReference>
<dbReference type="InParanoid" id="A0A7J8DMV6"/>
<feature type="region of interest" description="Disordered" evidence="1">
    <location>
        <begin position="27"/>
        <end position="53"/>
    </location>
</feature>
<evidence type="ECO:0000256" key="2">
    <source>
        <dbReference type="SAM" id="SignalP"/>
    </source>
</evidence>
<feature type="compositionally biased region" description="Polar residues" evidence="1">
    <location>
        <begin position="34"/>
        <end position="44"/>
    </location>
</feature>
<evidence type="ECO:0000256" key="1">
    <source>
        <dbReference type="SAM" id="MobiDB-lite"/>
    </source>
</evidence>
<dbReference type="Proteomes" id="UP000550707">
    <property type="component" value="Unassembled WGS sequence"/>
</dbReference>
<organism evidence="3 4">
    <name type="scientific">Molossus molossus</name>
    <name type="common">Pallas' mastiff bat</name>
    <name type="synonym">Vespertilio molossus</name>
    <dbReference type="NCBI Taxonomy" id="27622"/>
    <lineage>
        <taxon>Eukaryota</taxon>
        <taxon>Metazoa</taxon>
        <taxon>Chordata</taxon>
        <taxon>Craniata</taxon>
        <taxon>Vertebrata</taxon>
        <taxon>Euteleostomi</taxon>
        <taxon>Mammalia</taxon>
        <taxon>Eutheria</taxon>
        <taxon>Laurasiatheria</taxon>
        <taxon>Chiroptera</taxon>
        <taxon>Yangochiroptera</taxon>
        <taxon>Molossidae</taxon>
        <taxon>Molossus</taxon>
    </lineage>
</organism>
<name>A0A7J8DMV6_MOLMO</name>
<protein>
    <submittedName>
        <fullName evidence="3">Uncharacterized protein</fullName>
    </submittedName>
</protein>
<sequence>MGARPPPARPARALLLALAGALLAPRAARESSRSVEFSATTGKQSTDHKPGKK</sequence>
<gene>
    <name evidence="3" type="ORF">HJG59_000286</name>
</gene>
<dbReference type="AlphaFoldDB" id="A0A7J8DMV6"/>
<feature type="chain" id="PRO_5029796836" evidence="2">
    <location>
        <begin position="29"/>
        <end position="53"/>
    </location>
</feature>
<keyword evidence="4" id="KW-1185">Reference proteome</keyword>
<keyword evidence="2" id="KW-0732">Signal</keyword>
<reference evidence="3 4" key="1">
    <citation type="journal article" date="2020" name="Nature">
        <title>Six reference-quality genomes reveal evolution of bat adaptations.</title>
        <authorList>
            <person name="Jebb D."/>
            <person name="Huang Z."/>
            <person name="Pippel M."/>
            <person name="Hughes G.M."/>
            <person name="Lavrichenko K."/>
            <person name="Devanna P."/>
            <person name="Winkler S."/>
            <person name="Jermiin L.S."/>
            <person name="Skirmuntt E.C."/>
            <person name="Katzourakis A."/>
            <person name="Burkitt-Gray L."/>
            <person name="Ray D.A."/>
            <person name="Sullivan K.A.M."/>
            <person name="Roscito J.G."/>
            <person name="Kirilenko B.M."/>
            <person name="Davalos L.M."/>
            <person name="Corthals A.P."/>
            <person name="Power M.L."/>
            <person name="Jones G."/>
            <person name="Ransome R.D."/>
            <person name="Dechmann D.K.N."/>
            <person name="Locatelli A.G."/>
            <person name="Puechmaille S.J."/>
            <person name="Fedrigo O."/>
            <person name="Jarvis E.D."/>
            <person name="Hiller M."/>
            <person name="Vernes S.C."/>
            <person name="Myers E.W."/>
            <person name="Teeling E.C."/>
        </authorList>
    </citation>
    <scope>NUCLEOTIDE SEQUENCE [LARGE SCALE GENOMIC DNA]</scope>
    <source>
        <strain evidence="3">MMolMol1</strain>
        <tissue evidence="3">Muscle</tissue>
    </source>
</reference>
<evidence type="ECO:0000313" key="4">
    <source>
        <dbReference type="Proteomes" id="UP000550707"/>
    </source>
</evidence>
<accession>A0A7J8DMV6</accession>
<proteinExistence type="predicted"/>
<feature type="signal peptide" evidence="2">
    <location>
        <begin position="1"/>
        <end position="28"/>
    </location>
</feature>
<evidence type="ECO:0000313" key="3">
    <source>
        <dbReference type="EMBL" id="KAF6424395.1"/>
    </source>
</evidence>
<comment type="caution">
    <text evidence="3">The sequence shown here is derived from an EMBL/GenBank/DDBJ whole genome shotgun (WGS) entry which is preliminary data.</text>
</comment>